<gene>
    <name evidence="3" type="ORF">ABU614_22725</name>
</gene>
<sequence length="751" mass="84721">MRIHLLPSLLAAAAAFAAPAACAVEIDGRIDPEEWRGARRIDEFRLTQPLSRQPASQATEAWLLATPEGLAIGFRNHQPAGVPRLRQRTQRDGNGTVDRVNLYVDFDGDGRAGYNFTVTLANSIVDATITSENQFNDDWDGDWRHATSEDADGWSAEMLIPWHIAPMREAGDGTRTLGIQLDRVIASTGERTSWPAVHYNEARFLSTFNRVEVPAYKQSLLAITPYVVGVRDFVGHDSDFDAGADLFWKPSGKFQLSATLNPDFGQVESDELTVNFSATETFFSDKRPFFTENQSFFDVQFGSYNSNSRLIYTRRVGARADDGNGSGDVTAAIKLNGSAGGFNYGLFAASEGDEAGRDFYALRATRDFERFGFGAMATRVVRPFQDRSANVYEFDQRWNPNAQWAIRSALVASDVEHNGRSARDSGGQIRIDYDMGGGWRQQLYGLHLGKRLQLNDFGYLERNNFNYLRYDLGRRVTDLPAASSYASHDWHYAASRRYSDDGVHIADAIAVNRRSELRDGGNEFVELGLWSAGHDDLITRGNGVLRLPERLYVSYERLRPRRGDSPWSLSAELNYSAEGLGGIDEGQSRIYLEPNYQVSDRLLLFAGMEYSHNPDWLLWRGGNRLGAFRSDALNLNAGLQWFIDDKQELRVRLEAIGMDARLKQAYRVDPKGRPLAVEEEIPDFSLSNLGFQIRYRYELAPLSYLYLAYVRGGELFEEGPRSTRVGREFSDAFELRDDEQFLVKLSYRFEI</sequence>
<evidence type="ECO:0000256" key="1">
    <source>
        <dbReference type="SAM" id="SignalP"/>
    </source>
</evidence>
<keyword evidence="1" id="KW-0732">Signal</keyword>
<evidence type="ECO:0000259" key="2">
    <source>
        <dbReference type="Pfam" id="PF19313"/>
    </source>
</evidence>
<dbReference type="Pfam" id="PF19313">
    <property type="entry name" value="DUF5916"/>
    <property type="match status" value="2"/>
</dbReference>
<dbReference type="AlphaFoldDB" id="A0AAU8MVA7"/>
<reference evidence="3" key="1">
    <citation type="submission" date="2024-06" db="EMBL/GenBank/DDBJ databases">
        <authorList>
            <person name="Li S."/>
        </authorList>
    </citation>
    <scope>NUCLEOTIDE SEQUENCE</scope>
    <source>
        <strain evidence="3">SR10</strain>
    </source>
</reference>
<name>A0AAU8MVA7_9GAMM</name>
<proteinExistence type="predicted"/>
<dbReference type="InterPro" id="IPR045670">
    <property type="entry name" value="DUF5916"/>
</dbReference>
<accession>A0AAU8MVA7</accession>
<feature type="chain" id="PRO_5043706324" evidence="1">
    <location>
        <begin position="24"/>
        <end position="751"/>
    </location>
</feature>
<feature type="signal peptide" evidence="1">
    <location>
        <begin position="1"/>
        <end position="23"/>
    </location>
</feature>
<dbReference type="Gene3D" id="2.60.40.1190">
    <property type="match status" value="1"/>
</dbReference>
<organism evidence="3">
    <name type="scientific">Lysobacter firmicutimachus</name>
    <dbReference type="NCBI Taxonomy" id="1792846"/>
    <lineage>
        <taxon>Bacteria</taxon>
        <taxon>Pseudomonadati</taxon>
        <taxon>Pseudomonadota</taxon>
        <taxon>Gammaproteobacteria</taxon>
        <taxon>Lysobacterales</taxon>
        <taxon>Lysobacteraceae</taxon>
        <taxon>Lysobacter</taxon>
    </lineage>
</organism>
<dbReference type="SUPFAM" id="SSF49344">
    <property type="entry name" value="CBD9-like"/>
    <property type="match status" value="1"/>
</dbReference>
<evidence type="ECO:0000313" key="3">
    <source>
        <dbReference type="EMBL" id="XCO75121.1"/>
    </source>
</evidence>
<protein>
    <submittedName>
        <fullName evidence="3">DUF5916 domain-containing protein</fullName>
    </submittedName>
</protein>
<feature type="domain" description="DUF5916" evidence="2">
    <location>
        <begin position="378"/>
        <end position="747"/>
    </location>
</feature>
<dbReference type="EMBL" id="CP159925">
    <property type="protein sequence ID" value="XCO75121.1"/>
    <property type="molecule type" value="Genomic_DNA"/>
</dbReference>
<dbReference type="RefSeq" id="WP_363797973.1">
    <property type="nucleotide sequence ID" value="NZ_CP159925.1"/>
</dbReference>
<feature type="domain" description="DUF5916" evidence="2">
    <location>
        <begin position="221"/>
        <end position="321"/>
    </location>
</feature>